<evidence type="ECO:0000256" key="6">
    <source>
        <dbReference type="ARBA" id="ARBA00022694"/>
    </source>
</evidence>
<keyword evidence="11 15" id="KW-0378">Hydrolase</keyword>
<keyword evidence="12 15" id="KW-0460">Magnesium</keyword>
<feature type="region of interest" description="Required for zinc-mediated homotetramerization and catalytic activity" evidence="15">
    <location>
        <begin position="502"/>
        <end position="505"/>
    </location>
</feature>
<dbReference type="CDD" id="cd04453">
    <property type="entry name" value="S1_RNase_E"/>
    <property type="match status" value="1"/>
</dbReference>
<feature type="region of interest" description="Disordered" evidence="16">
    <location>
        <begin position="891"/>
        <end position="929"/>
    </location>
</feature>
<keyword evidence="5 15" id="KW-0698">rRNA processing</keyword>
<dbReference type="SUPFAM" id="SSF50249">
    <property type="entry name" value="Nucleic acid-binding proteins"/>
    <property type="match status" value="1"/>
</dbReference>
<feature type="region of interest" description="Disordered" evidence="16">
    <location>
        <begin position="95"/>
        <end position="176"/>
    </location>
</feature>
<dbReference type="Pfam" id="PF10150">
    <property type="entry name" value="RNase_E_G"/>
    <property type="match status" value="1"/>
</dbReference>
<dbReference type="InterPro" id="IPR019307">
    <property type="entry name" value="RNA-bd_AU-1/RNase_E/G"/>
</dbReference>
<feature type="compositionally biased region" description="Low complexity" evidence="16">
    <location>
        <begin position="891"/>
        <end position="904"/>
    </location>
</feature>
<feature type="region of interest" description="Disordered" evidence="16">
    <location>
        <begin position="614"/>
        <end position="879"/>
    </location>
</feature>
<evidence type="ECO:0000256" key="8">
    <source>
        <dbReference type="ARBA" id="ARBA00022723"/>
    </source>
</evidence>
<evidence type="ECO:0000256" key="4">
    <source>
        <dbReference type="ARBA" id="ARBA00022519"/>
    </source>
</evidence>
<comment type="similarity">
    <text evidence="15">Belongs to the RNase E/G family. RNase E subfamily.</text>
</comment>
<evidence type="ECO:0000256" key="1">
    <source>
        <dbReference type="ARBA" id="ARBA00005663"/>
    </source>
</evidence>
<dbReference type="EMBL" id="BMDW01000001">
    <property type="protein sequence ID" value="GGA35463.1"/>
    <property type="molecule type" value="Genomic_DNA"/>
</dbReference>
<dbReference type="InterPro" id="IPR012340">
    <property type="entry name" value="NA-bd_OB-fold"/>
</dbReference>
<dbReference type="PANTHER" id="PTHR30001">
    <property type="entry name" value="RIBONUCLEASE"/>
    <property type="match status" value="1"/>
</dbReference>
<feature type="compositionally biased region" description="Basic and acidic residues" evidence="16">
    <location>
        <begin position="622"/>
        <end position="643"/>
    </location>
</feature>
<name>A0ABQ1G197_9SPHN</name>
<keyword evidence="10 15" id="KW-0255">Endonuclease</keyword>
<dbReference type="RefSeq" id="WP_229732743.1">
    <property type="nucleotide sequence ID" value="NZ_BMDW01000001.1"/>
</dbReference>
<comment type="subcellular location">
    <subcellularLocation>
        <location evidence="15">Cytoplasm</location>
    </subcellularLocation>
    <subcellularLocation>
        <location evidence="15">Cell inner membrane</location>
        <topology evidence="15">Peripheral membrane protein</topology>
        <orientation evidence="15">Cytoplasmic side</orientation>
    </subcellularLocation>
</comment>
<keyword evidence="3 15" id="KW-0963">Cytoplasm</keyword>
<comment type="catalytic activity">
    <reaction evidence="15">
        <text>Endonucleolytic cleavage of single-stranded RNA in A- and U-rich regions.</text>
        <dbReference type="EC" id="3.1.26.12"/>
    </reaction>
</comment>
<comment type="cofactor">
    <cofactor evidence="15">
        <name>Mg(2+)</name>
        <dbReference type="ChEBI" id="CHEBI:18420"/>
    </cofactor>
    <text evidence="15">Binds 1 Mg(2+) ion per subunit.</text>
</comment>
<comment type="caution">
    <text evidence="18">The sequence shown here is derived from an EMBL/GenBank/DDBJ whole genome shotgun (WGS) entry which is preliminary data.</text>
</comment>
<evidence type="ECO:0000256" key="9">
    <source>
        <dbReference type="ARBA" id="ARBA00022730"/>
    </source>
</evidence>
<feature type="region of interest" description="Disordered" evidence="16">
    <location>
        <begin position="576"/>
        <end position="595"/>
    </location>
</feature>
<keyword evidence="14 15" id="KW-0472">Membrane</keyword>
<keyword evidence="8 15" id="KW-0479">Metal-binding</keyword>
<feature type="binding site" evidence="15">
    <location>
        <position position="505"/>
    </location>
    <ligand>
        <name>Zn(2+)</name>
        <dbReference type="ChEBI" id="CHEBI:29105"/>
        <note>ligand shared between dimeric partners</note>
    </ligand>
</feature>
<keyword evidence="2 15" id="KW-1003">Cell membrane</keyword>
<evidence type="ECO:0000259" key="17">
    <source>
        <dbReference type="SMART" id="SM00316"/>
    </source>
</evidence>
<dbReference type="Gene3D" id="2.40.50.140">
    <property type="entry name" value="Nucleic acid-binding proteins"/>
    <property type="match status" value="1"/>
</dbReference>
<proteinExistence type="inferred from homology"/>
<dbReference type="NCBIfam" id="TIGR00757">
    <property type="entry name" value="RNaseEG"/>
    <property type="match status" value="1"/>
</dbReference>
<sequence length="929" mass="101905">MTMRMLIDARHREETRVAVVKGNRIEEFDFESAERKQLKGNIYLAKVTRVEPSLQAAFIDYGGNRHGFLAFSEIHPDYYQIPKEDRDALLREEAEHAAEEAALRAQQDAEDDLHDDEEDDDFEGDSDGDDRTIEHDDGDGDAESDTEVVAEGESRGGRGRGRRKRTASDDAADDLRERRTNLRHRYKIQDVIRRRQVLLVQVVKEERGNKGAALTTYLSLAGRYCVLMPNTSHGGGISRKISNAGDRKRLKSIMADMKLPPSMGCIVRTAGLQRTRVEIKRDFDYLARLWDGIRETTLSSSAPALVYGDSDLMKRAIRDIYNKDIDEVIVEGEEGYRHAKEFMKLLMPSHARKVKHYSDPVPLFQRAGVEEQLSAMYHPLVQLKSGGYLVINPTEALVSIDINSGRSTREHSIEQTATATNLEAAAEIARQLRLRDMAGLVVIDFIDMDNSSNNRKVEKAMKEALKNDRARIQIGRISSFGLMEMSRQRLRTGVLEASTRPCPHCEGSGFVRTASSSGLSALRLLEDEAAQGRGSQLLLRASQEAAFYLLNRKRAELAEIEERYGVMIEVAPDGEQEGARMSVEVGGPPPAYRPRFEAPIEEIEEDFVEDEIEDEIEEEEVEQPRGPREPREPRGDRPERAAAGDDEGGSRRRRRRRGRRGRARPEGEGAEGEGAEGEQSAVEGEELETVDSAELEEGAEAPVMSEEAEGAEGSGEGGRRRRGRRGRRGGRRTEGEQTAGETAEAAADAPVDETVVAVSEAVVEPEVEVEAPKKGRRRPRARDAEPMAAPAKKAAPVAEPVAEAQADADADAKPKRSRRAKAKPVADVVVDAAPREAEAEASSAMLDVPVSEEPASKPKRTRKPKAAAAGAAAPVEAEAEVPAVAPVAETAAAAPAEATVAAAPNGAIDPDPGEAGSPRRGWWQRTFGA</sequence>
<keyword evidence="7 15" id="KW-0540">Nuclease</keyword>
<feature type="compositionally biased region" description="Basic residues" evidence="16">
    <location>
        <begin position="651"/>
        <end position="662"/>
    </location>
</feature>
<evidence type="ECO:0000256" key="15">
    <source>
        <dbReference type="HAMAP-Rule" id="MF_00970"/>
    </source>
</evidence>
<keyword evidence="6 15" id="KW-0819">tRNA processing</keyword>
<feature type="compositionally biased region" description="Low complexity" evidence="16">
    <location>
        <begin position="736"/>
        <end position="762"/>
    </location>
</feature>
<feature type="compositionally biased region" description="Acidic residues" evidence="16">
    <location>
        <begin position="108"/>
        <end position="128"/>
    </location>
</feature>
<evidence type="ECO:0000256" key="13">
    <source>
        <dbReference type="ARBA" id="ARBA00022884"/>
    </source>
</evidence>
<feature type="compositionally biased region" description="Low complexity" evidence="16">
    <location>
        <begin position="786"/>
        <end position="807"/>
    </location>
</feature>
<keyword evidence="4 15" id="KW-0997">Cell inner membrane</keyword>
<comment type="subunit">
    <text evidence="15">Homotetramer formed by a dimer of dimers.</text>
</comment>
<dbReference type="InterPro" id="IPR048583">
    <property type="entry name" value="RNase_E_G_thioredoxin-like"/>
</dbReference>
<evidence type="ECO:0000256" key="5">
    <source>
        <dbReference type="ARBA" id="ARBA00022552"/>
    </source>
</evidence>
<feature type="compositionally biased region" description="Low complexity" evidence="16">
    <location>
        <begin position="823"/>
        <end position="832"/>
    </location>
</feature>
<keyword evidence="19" id="KW-1185">Reference proteome</keyword>
<dbReference type="Gene3D" id="3.40.1260.20">
    <property type="entry name" value="Ribonuclease E, catalytic domain"/>
    <property type="match status" value="1"/>
</dbReference>
<feature type="compositionally biased region" description="Low complexity" evidence="16">
    <location>
        <begin position="866"/>
        <end position="879"/>
    </location>
</feature>
<dbReference type="InterPro" id="IPR004659">
    <property type="entry name" value="RNase_E/G"/>
</dbReference>
<accession>A0ABQ1G197</accession>
<comment type="cofactor">
    <cofactor evidence="15">
        <name>Zn(2+)</name>
        <dbReference type="ChEBI" id="CHEBI:29105"/>
    </cofactor>
    <text evidence="15">Binds 2 Zn(2+) ions per homotetramer.</text>
</comment>
<evidence type="ECO:0000256" key="11">
    <source>
        <dbReference type="ARBA" id="ARBA00022801"/>
    </source>
</evidence>
<feature type="compositionally biased region" description="Basic residues" evidence="16">
    <location>
        <begin position="719"/>
        <end position="730"/>
    </location>
</feature>
<feature type="binding site" evidence="15">
    <location>
        <position position="444"/>
    </location>
    <ligand>
        <name>Mg(2+)</name>
        <dbReference type="ChEBI" id="CHEBI:18420"/>
        <note>catalytic</note>
    </ligand>
</feature>
<evidence type="ECO:0000256" key="7">
    <source>
        <dbReference type="ARBA" id="ARBA00022722"/>
    </source>
</evidence>
<dbReference type="Proteomes" id="UP000618591">
    <property type="component" value="Unassembled WGS sequence"/>
</dbReference>
<keyword evidence="13 15" id="KW-0694">RNA-binding</keyword>
<comment type="similarity">
    <text evidence="1">Belongs to the RNase E/G family. RNase G subfamily.</text>
</comment>
<evidence type="ECO:0000256" key="3">
    <source>
        <dbReference type="ARBA" id="ARBA00022490"/>
    </source>
</evidence>
<feature type="domain" description="S1 motif" evidence="17">
    <location>
        <begin position="38"/>
        <end position="217"/>
    </location>
</feature>
<dbReference type="Pfam" id="PF20833">
    <property type="entry name" value="RNase_E_G_Thio"/>
    <property type="match status" value="1"/>
</dbReference>
<dbReference type="HAMAP" id="MF_00970">
    <property type="entry name" value="RNase_E"/>
    <property type="match status" value="1"/>
</dbReference>
<feature type="compositionally biased region" description="Acidic residues" evidence="16">
    <location>
        <begin position="683"/>
        <end position="699"/>
    </location>
</feature>
<evidence type="ECO:0000313" key="18">
    <source>
        <dbReference type="EMBL" id="GGA35463.1"/>
    </source>
</evidence>
<dbReference type="SMART" id="SM00316">
    <property type="entry name" value="S1"/>
    <property type="match status" value="1"/>
</dbReference>
<dbReference type="PANTHER" id="PTHR30001:SF1">
    <property type="entry name" value="RIBONUCLEASE E_G-LIKE PROTEIN, CHLOROPLASTIC"/>
    <property type="match status" value="1"/>
</dbReference>
<keyword evidence="9 15" id="KW-0699">rRNA-binding</keyword>
<evidence type="ECO:0000256" key="14">
    <source>
        <dbReference type="ARBA" id="ARBA00023136"/>
    </source>
</evidence>
<comment type="function">
    <text evidence="15">Endoribonuclease that plays a central role in RNA processing and decay. Required for the maturation of 5S and 16S rRNAs and the majority of tRNAs. Also involved in the degradation of most mRNAs.</text>
</comment>
<feature type="binding site" evidence="15">
    <location>
        <position position="401"/>
    </location>
    <ligand>
        <name>Mg(2+)</name>
        <dbReference type="ChEBI" id="CHEBI:18420"/>
        <note>catalytic</note>
    </ligand>
</feature>
<keyword evidence="15" id="KW-0862">Zinc</keyword>
<feature type="binding site" evidence="15">
    <location>
        <position position="502"/>
    </location>
    <ligand>
        <name>Zn(2+)</name>
        <dbReference type="ChEBI" id="CHEBI:29105"/>
        <note>ligand shared between dimeric partners</note>
    </ligand>
</feature>
<evidence type="ECO:0000313" key="19">
    <source>
        <dbReference type="Proteomes" id="UP000618591"/>
    </source>
</evidence>
<protein>
    <recommendedName>
        <fullName evidence="15">Ribonuclease E</fullName>
        <shortName evidence="15">RNase E</shortName>
        <ecNumber evidence="15">3.1.26.12</ecNumber>
    </recommendedName>
</protein>
<dbReference type="InterPro" id="IPR028878">
    <property type="entry name" value="RNase_E"/>
</dbReference>
<evidence type="ECO:0000256" key="16">
    <source>
        <dbReference type="SAM" id="MobiDB-lite"/>
    </source>
</evidence>
<reference evidence="19" key="1">
    <citation type="journal article" date="2019" name="Int. J. Syst. Evol. Microbiol.">
        <title>The Global Catalogue of Microorganisms (GCM) 10K type strain sequencing project: providing services to taxonomists for standard genome sequencing and annotation.</title>
        <authorList>
            <consortium name="The Broad Institute Genomics Platform"/>
            <consortium name="The Broad Institute Genome Sequencing Center for Infectious Disease"/>
            <person name="Wu L."/>
            <person name="Ma J."/>
        </authorList>
    </citation>
    <scope>NUCLEOTIDE SEQUENCE [LARGE SCALE GENOMIC DNA]</scope>
    <source>
        <strain evidence="19">CGMCC 1.10106</strain>
    </source>
</reference>
<evidence type="ECO:0000256" key="10">
    <source>
        <dbReference type="ARBA" id="ARBA00022759"/>
    </source>
</evidence>
<dbReference type="InterPro" id="IPR003029">
    <property type="entry name" value="S1_domain"/>
</dbReference>
<keyword evidence="15" id="KW-0820">tRNA-binding</keyword>
<evidence type="ECO:0000256" key="2">
    <source>
        <dbReference type="ARBA" id="ARBA00022475"/>
    </source>
</evidence>
<gene>
    <name evidence="15" type="primary">rne</name>
    <name evidence="18" type="ORF">GCM10011395_02270</name>
</gene>
<evidence type="ECO:0000256" key="12">
    <source>
        <dbReference type="ARBA" id="ARBA00022842"/>
    </source>
</evidence>
<organism evidence="18 19">
    <name type="scientific">Sphingomonas psychrolutea</name>
    <dbReference type="NCBI Taxonomy" id="1259676"/>
    <lineage>
        <taxon>Bacteria</taxon>
        <taxon>Pseudomonadati</taxon>
        <taxon>Pseudomonadota</taxon>
        <taxon>Alphaproteobacteria</taxon>
        <taxon>Sphingomonadales</taxon>
        <taxon>Sphingomonadaceae</taxon>
        <taxon>Sphingomonas</taxon>
    </lineage>
</organism>
<dbReference type="EC" id="3.1.26.12" evidence="15"/>
<feature type="compositionally biased region" description="Acidic residues" evidence="16">
    <location>
        <begin position="136"/>
        <end position="150"/>
    </location>
</feature>